<dbReference type="Proteomes" id="UP000598996">
    <property type="component" value="Unassembled WGS sequence"/>
</dbReference>
<comment type="caution">
    <text evidence="2">The sequence shown here is derived from an EMBL/GenBank/DDBJ whole genome shotgun (WGS) entry which is preliminary data.</text>
</comment>
<evidence type="ECO:0000256" key="1">
    <source>
        <dbReference type="SAM" id="Phobius"/>
    </source>
</evidence>
<feature type="transmembrane region" description="Helical" evidence="1">
    <location>
        <begin position="14"/>
        <end position="35"/>
    </location>
</feature>
<reference evidence="2 3" key="1">
    <citation type="submission" date="2021-01" db="EMBL/GenBank/DDBJ databases">
        <title>Actinoplanes sp. nov. LDG1-01 isolated from lichen.</title>
        <authorList>
            <person name="Saeng-In P."/>
            <person name="Phongsopitanun W."/>
            <person name="Kanchanasin P."/>
            <person name="Yuki M."/>
            <person name="Kudo T."/>
            <person name="Ohkuma M."/>
            <person name="Tanasupawat S."/>
        </authorList>
    </citation>
    <scope>NUCLEOTIDE SEQUENCE [LARGE SCALE GENOMIC DNA]</scope>
    <source>
        <strain evidence="2 3">LDG1-01</strain>
    </source>
</reference>
<evidence type="ECO:0008006" key="4">
    <source>
        <dbReference type="Google" id="ProtNLM"/>
    </source>
</evidence>
<name>A0ABS1VW33_9ACTN</name>
<sequence length="199" mass="20922">MFVFGDEDSSARRFGPVTIAVLALVVVISVAAALWQPEGGRETAAPGPSGSLDPLEGCGPDAQELAEDRLRWEAQHCGPLVADDPDRLKLADPWLVSTKAEQINRGVDRALCPDPSRCTRARPISAEDVGQVRAALSALGYPAAEVRLPVPADGVPLASVLYGVPLDQSACLVAYARMGEGTVHLPPVGRLKSGPCLRP</sequence>
<gene>
    <name evidence="2" type="ORF">JKJ07_30730</name>
</gene>
<accession>A0ABS1VW33</accession>
<dbReference type="EMBL" id="JAENHO010000009">
    <property type="protein sequence ID" value="MBL7258695.1"/>
    <property type="molecule type" value="Genomic_DNA"/>
</dbReference>
<keyword evidence="3" id="KW-1185">Reference proteome</keyword>
<evidence type="ECO:0000313" key="3">
    <source>
        <dbReference type="Proteomes" id="UP000598996"/>
    </source>
</evidence>
<organism evidence="2 3">
    <name type="scientific">Paractinoplanes lichenicola</name>
    <dbReference type="NCBI Taxonomy" id="2802976"/>
    <lineage>
        <taxon>Bacteria</taxon>
        <taxon>Bacillati</taxon>
        <taxon>Actinomycetota</taxon>
        <taxon>Actinomycetes</taxon>
        <taxon>Micromonosporales</taxon>
        <taxon>Micromonosporaceae</taxon>
        <taxon>Paractinoplanes</taxon>
    </lineage>
</organism>
<keyword evidence="1" id="KW-1133">Transmembrane helix</keyword>
<keyword evidence="1" id="KW-0472">Membrane</keyword>
<dbReference type="RefSeq" id="WP_202995358.1">
    <property type="nucleotide sequence ID" value="NZ_JAENHO010000009.1"/>
</dbReference>
<proteinExistence type="predicted"/>
<evidence type="ECO:0000313" key="2">
    <source>
        <dbReference type="EMBL" id="MBL7258695.1"/>
    </source>
</evidence>
<protein>
    <recommendedName>
        <fullName evidence="4">PASTA domain-containing protein</fullName>
    </recommendedName>
</protein>
<keyword evidence="1" id="KW-0812">Transmembrane</keyword>